<proteinExistence type="predicted"/>
<gene>
    <name evidence="1" type="ORF">F5148DRAFT_1145943</name>
</gene>
<reference evidence="1" key="1">
    <citation type="submission" date="2021-03" db="EMBL/GenBank/DDBJ databases">
        <title>Evolutionary priming and transition to the ectomycorrhizal habit in an iconic lineage of mushroom-forming fungi: is preadaptation a requirement?</title>
        <authorList>
            <consortium name="DOE Joint Genome Institute"/>
            <person name="Looney B.P."/>
            <person name="Miyauchi S."/>
            <person name="Morin E."/>
            <person name="Drula E."/>
            <person name="Courty P.E."/>
            <person name="Chicoki N."/>
            <person name="Fauchery L."/>
            <person name="Kohler A."/>
            <person name="Kuo A."/>
            <person name="LaButti K."/>
            <person name="Pangilinan J."/>
            <person name="Lipzen A."/>
            <person name="Riley R."/>
            <person name="Andreopoulos W."/>
            <person name="He G."/>
            <person name="Johnson J."/>
            <person name="Barry K.W."/>
            <person name="Grigoriev I.V."/>
            <person name="Nagy L."/>
            <person name="Hibbett D."/>
            <person name="Henrissat B."/>
            <person name="Matheny P.B."/>
            <person name="Labbe J."/>
            <person name="Martin A.F."/>
        </authorList>
    </citation>
    <scope>NUCLEOTIDE SEQUENCE</scope>
    <source>
        <strain evidence="1">BPL698</strain>
    </source>
</reference>
<dbReference type="EMBL" id="JAGFNK010000006">
    <property type="protein sequence ID" value="KAI9512779.1"/>
    <property type="molecule type" value="Genomic_DNA"/>
</dbReference>
<protein>
    <submittedName>
        <fullName evidence="1">Uncharacterized protein</fullName>
    </submittedName>
</protein>
<accession>A0ACC0UM42</accession>
<comment type="caution">
    <text evidence="1">The sequence shown here is derived from an EMBL/GenBank/DDBJ whole genome shotgun (WGS) entry which is preliminary data.</text>
</comment>
<sequence length="116" mass="13194">MPPKTLRTLNTLEWAEICCLLVNTISQGFLQSVDNLGETKVGDTIITTINLTPMTPNHPTYFHKLTSAASLLVDHVTSNLINYQDEHPNLLEDYQSKATERALVEVWRTWKENQIV</sequence>
<evidence type="ECO:0000313" key="2">
    <source>
        <dbReference type="Proteomes" id="UP001207468"/>
    </source>
</evidence>
<dbReference type="Proteomes" id="UP001207468">
    <property type="component" value="Unassembled WGS sequence"/>
</dbReference>
<name>A0ACC0UM42_9AGAM</name>
<keyword evidence="2" id="KW-1185">Reference proteome</keyword>
<evidence type="ECO:0000313" key="1">
    <source>
        <dbReference type="EMBL" id="KAI9512779.1"/>
    </source>
</evidence>
<organism evidence="1 2">
    <name type="scientific">Russula earlei</name>
    <dbReference type="NCBI Taxonomy" id="71964"/>
    <lineage>
        <taxon>Eukaryota</taxon>
        <taxon>Fungi</taxon>
        <taxon>Dikarya</taxon>
        <taxon>Basidiomycota</taxon>
        <taxon>Agaricomycotina</taxon>
        <taxon>Agaricomycetes</taxon>
        <taxon>Russulales</taxon>
        <taxon>Russulaceae</taxon>
        <taxon>Russula</taxon>
    </lineage>
</organism>